<evidence type="ECO:0000256" key="1">
    <source>
        <dbReference type="SAM" id="Phobius"/>
    </source>
</evidence>
<dbReference type="SUPFAM" id="SSF56219">
    <property type="entry name" value="DNase I-like"/>
    <property type="match status" value="1"/>
</dbReference>
<dbReference type="VEuPathDB" id="FungiDB:HpaG802412"/>
<evidence type="ECO:0000313" key="3">
    <source>
        <dbReference type="Proteomes" id="UP000011713"/>
    </source>
</evidence>
<sequence length="131" mass="14905">MQAWSTPEGRSDRIEQAKQMRHFVDAIGILHHEPLILARDFNVDSQNFGDELAQLLILLSAHEPHRIGKQNFTSECVMCYFVAMFLCGLIILGPRTVKLIAHTRMSWLGATELRTVTSVLRNMFAIGARQR</sequence>
<protein>
    <submittedName>
        <fullName evidence="2">Uncharacterized protein</fullName>
    </submittedName>
</protein>
<accession>M4B810</accession>
<dbReference type="Proteomes" id="UP000011713">
    <property type="component" value="Unassembled WGS sequence"/>
</dbReference>
<keyword evidence="3" id="KW-1185">Reference proteome</keyword>
<keyword evidence="1" id="KW-1133">Transmembrane helix</keyword>
<dbReference type="AlphaFoldDB" id="M4B810"/>
<keyword evidence="1" id="KW-0472">Membrane</keyword>
<dbReference type="EnsemblProtists" id="HpaT802412">
    <property type="protein sequence ID" value="HpaP802412"/>
    <property type="gene ID" value="HpaG802412"/>
</dbReference>
<reference evidence="3" key="1">
    <citation type="journal article" date="2010" name="Science">
        <title>Signatures of adaptation to obligate biotrophy in the Hyaloperonospora arabidopsidis genome.</title>
        <authorList>
            <person name="Baxter L."/>
            <person name="Tripathy S."/>
            <person name="Ishaque N."/>
            <person name="Boot N."/>
            <person name="Cabral A."/>
            <person name="Kemen E."/>
            <person name="Thines M."/>
            <person name="Ah-Fong A."/>
            <person name="Anderson R."/>
            <person name="Badejoko W."/>
            <person name="Bittner-Eddy P."/>
            <person name="Boore J.L."/>
            <person name="Chibucos M.C."/>
            <person name="Coates M."/>
            <person name="Dehal P."/>
            <person name="Delehaunty K."/>
            <person name="Dong S."/>
            <person name="Downton P."/>
            <person name="Dumas B."/>
            <person name="Fabro G."/>
            <person name="Fronick C."/>
            <person name="Fuerstenberg S.I."/>
            <person name="Fulton L."/>
            <person name="Gaulin E."/>
            <person name="Govers F."/>
            <person name="Hughes L."/>
            <person name="Humphray S."/>
            <person name="Jiang R.H."/>
            <person name="Judelson H."/>
            <person name="Kamoun S."/>
            <person name="Kyung K."/>
            <person name="Meijer H."/>
            <person name="Minx P."/>
            <person name="Morris P."/>
            <person name="Nelson J."/>
            <person name="Phuntumart V."/>
            <person name="Qutob D."/>
            <person name="Rehmany A."/>
            <person name="Rougon-Cardoso A."/>
            <person name="Ryden P."/>
            <person name="Torto-Alalibo T."/>
            <person name="Studholme D."/>
            <person name="Wang Y."/>
            <person name="Win J."/>
            <person name="Wood J."/>
            <person name="Clifton S.W."/>
            <person name="Rogers J."/>
            <person name="Van den Ackerveken G."/>
            <person name="Jones J.D."/>
            <person name="McDowell J.M."/>
            <person name="Beynon J."/>
            <person name="Tyler B.M."/>
        </authorList>
    </citation>
    <scope>NUCLEOTIDE SEQUENCE [LARGE SCALE GENOMIC DNA]</scope>
    <source>
        <strain evidence="3">Emoy2</strain>
    </source>
</reference>
<dbReference type="EMBL" id="JH597957">
    <property type="status" value="NOT_ANNOTATED_CDS"/>
    <property type="molecule type" value="Genomic_DNA"/>
</dbReference>
<dbReference type="InterPro" id="IPR036691">
    <property type="entry name" value="Endo/exonu/phosph_ase_sf"/>
</dbReference>
<dbReference type="HOGENOM" id="CLU_1931579_0_0_1"/>
<evidence type="ECO:0000313" key="2">
    <source>
        <dbReference type="EnsemblProtists" id="HpaP802412"/>
    </source>
</evidence>
<keyword evidence="1" id="KW-0812">Transmembrane</keyword>
<name>M4B810_HYAAE</name>
<dbReference type="Gene3D" id="3.60.10.10">
    <property type="entry name" value="Endonuclease/exonuclease/phosphatase"/>
    <property type="match status" value="1"/>
</dbReference>
<proteinExistence type="predicted"/>
<feature type="transmembrane region" description="Helical" evidence="1">
    <location>
        <begin position="72"/>
        <end position="92"/>
    </location>
</feature>
<organism evidence="2 3">
    <name type="scientific">Hyaloperonospora arabidopsidis (strain Emoy2)</name>
    <name type="common">Downy mildew agent</name>
    <name type="synonym">Peronospora arabidopsidis</name>
    <dbReference type="NCBI Taxonomy" id="559515"/>
    <lineage>
        <taxon>Eukaryota</taxon>
        <taxon>Sar</taxon>
        <taxon>Stramenopiles</taxon>
        <taxon>Oomycota</taxon>
        <taxon>Peronosporomycetes</taxon>
        <taxon>Peronosporales</taxon>
        <taxon>Peronosporaceae</taxon>
        <taxon>Hyaloperonospora</taxon>
    </lineage>
</organism>
<reference evidence="2" key="2">
    <citation type="submission" date="2015-06" db="UniProtKB">
        <authorList>
            <consortium name="EnsemblProtists"/>
        </authorList>
    </citation>
    <scope>IDENTIFICATION</scope>
    <source>
        <strain evidence="2">Emoy2</strain>
    </source>
</reference>
<dbReference type="InParanoid" id="M4B810"/>